<evidence type="ECO:0000256" key="1">
    <source>
        <dbReference type="ARBA" id="ARBA00023117"/>
    </source>
</evidence>
<evidence type="ECO:0000256" key="2">
    <source>
        <dbReference type="SAM" id="MobiDB-lite"/>
    </source>
</evidence>
<evidence type="ECO:0000313" key="4">
    <source>
        <dbReference type="Proteomes" id="UP001465755"/>
    </source>
</evidence>
<feature type="compositionally biased region" description="Polar residues" evidence="2">
    <location>
        <begin position="253"/>
        <end position="262"/>
    </location>
</feature>
<evidence type="ECO:0000313" key="3">
    <source>
        <dbReference type="EMBL" id="KAK9813432.1"/>
    </source>
</evidence>
<dbReference type="Proteomes" id="UP001465755">
    <property type="component" value="Unassembled WGS sequence"/>
</dbReference>
<gene>
    <name evidence="3" type="ORF">WJX73_008649</name>
</gene>
<accession>A0AAW1PZB0</accession>
<dbReference type="Gene3D" id="1.20.920.10">
    <property type="entry name" value="Bromodomain-like"/>
    <property type="match status" value="1"/>
</dbReference>
<dbReference type="AlphaFoldDB" id="A0AAW1PZB0"/>
<proteinExistence type="predicted"/>
<protein>
    <submittedName>
        <fullName evidence="3">Uncharacterized protein</fullName>
    </submittedName>
</protein>
<dbReference type="SUPFAM" id="SSF47370">
    <property type="entry name" value="Bromodomain"/>
    <property type="match status" value="1"/>
</dbReference>
<name>A0AAW1PZB0_9CHLO</name>
<feature type="region of interest" description="Disordered" evidence="2">
    <location>
        <begin position="247"/>
        <end position="267"/>
    </location>
</feature>
<feature type="region of interest" description="Disordered" evidence="2">
    <location>
        <begin position="1"/>
        <end position="27"/>
    </location>
</feature>
<comment type="caution">
    <text evidence="3">The sequence shown here is derived from an EMBL/GenBank/DDBJ whole genome shotgun (WGS) entry which is preliminary data.</text>
</comment>
<keyword evidence="1" id="KW-0103">Bromodomain</keyword>
<dbReference type="InterPro" id="IPR036427">
    <property type="entry name" value="Bromodomain-like_sf"/>
</dbReference>
<reference evidence="3 4" key="1">
    <citation type="journal article" date="2024" name="Nat. Commun.">
        <title>Phylogenomics reveals the evolutionary origins of lichenization in chlorophyte algae.</title>
        <authorList>
            <person name="Puginier C."/>
            <person name="Libourel C."/>
            <person name="Otte J."/>
            <person name="Skaloud P."/>
            <person name="Haon M."/>
            <person name="Grisel S."/>
            <person name="Petersen M."/>
            <person name="Berrin J.G."/>
            <person name="Delaux P.M."/>
            <person name="Dal Grande F."/>
            <person name="Keller J."/>
        </authorList>
    </citation>
    <scope>NUCLEOTIDE SEQUENCE [LARGE SCALE GENOMIC DNA]</scope>
    <source>
        <strain evidence="3 4">SAG 2036</strain>
    </source>
</reference>
<organism evidence="3 4">
    <name type="scientific">Symbiochloris irregularis</name>
    <dbReference type="NCBI Taxonomy" id="706552"/>
    <lineage>
        <taxon>Eukaryota</taxon>
        <taxon>Viridiplantae</taxon>
        <taxon>Chlorophyta</taxon>
        <taxon>core chlorophytes</taxon>
        <taxon>Trebouxiophyceae</taxon>
        <taxon>Trebouxiales</taxon>
        <taxon>Trebouxiaceae</taxon>
        <taxon>Symbiochloris</taxon>
    </lineage>
</organism>
<keyword evidence="4" id="KW-1185">Reference proteome</keyword>
<sequence>MIDLVSDPTATQTMTRPRHQLQKGSMQSRQKLSDLLLHVYSAIPRSISSRDLLPFLLRADQAGPPQVHSAVPKDQQVWLQKVLFKIMSMQYTKAADLLGDLELMHSNCRAALDKGCSSSQNCSIAQKMVACCRSVVRKLHAGLTAAEEDIQAATAEPAPAIEPRRVTPCGFQRVVKTYGDGQDRLPIMFQASKCKDAAHWGIRGIGKTVLRHIRELASFFKLHDGSRPEWQSIDGSDAAPIGQQLAERGNGRQGSPSNGQPQRKQRWRNKIIHKSASLTMKEAACSISLPKLQTCIDNEIAISRNPYRILTAAGRSG</sequence>
<dbReference type="EMBL" id="JALJOQ010000005">
    <property type="protein sequence ID" value="KAK9813432.1"/>
    <property type="molecule type" value="Genomic_DNA"/>
</dbReference>